<evidence type="ECO:0000256" key="7">
    <source>
        <dbReference type="ARBA" id="ARBA00048741"/>
    </source>
</evidence>
<dbReference type="InterPro" id="IPR029055">
    <property type="entry name" value="Ntn_hydrolases_N"/>
</dbReference>
<dbReference type="PANTHER" id="PTHR43284">
    <property type="entry name" value="ASPARAGINE SYNTHETASE (GLUTAMINE-HYDROLYZING)"/>
    <property type="match status" value="1"/>
</dbReference>
<evidence type="ECO:0000256" key="3">
    <source>
        <dbReference type="ARBA" id="ARBA00012737"/>
    </source>
</evidence>
<dbReference type="PIRSF" id="PIRSF001589">
    <property type="entry name" value="Asn_synthetase_glu-h"/>
    <property type="match status" value="1"/>
</dbReference>
<dbReference type="Pfam" id="PF00733">
    <property type="entry name" value="Asn_synthase"/>
    <property type="match status" value="1"/>
</dbReference>
<comment type="pathway">
    <text evidence="1">Amino-acid biosynthesis; L-asparagine biosynthesis; L-asparagine from L-aspartate (L-Gln route): step 1/1.</text>
</comment>
<gene>
    <name evidence="10" type="primary">asnB_4</name>
    <name evidence="10" type="ORF">DSM104329_05154</name>
</gene>
<evidence type="ECO:0000313" key="11">
    <source>
        <dbReference type="Proteomes" id="UP001162834"/>
    </source>
</evidence>
<evidence type="ECO:0000256" key="1">
    <source>
        <dbReference type="ARBA" id="ARBA00005187"/>
    </source>
</evidence>
<dbReference type="Gene3D" id="3.40.50.620">
    <property type="entry name" value="HUPs"/>
    <property type="match status" value="2"/>
</dbReference>
<evidence type="ECO:0000256" key="6">
    <source>
        <dbReference type="ARBA" id="ARBA00022888"/>
    </source>
</evidence>
<keyword evidence="11" id="KW-1185">Reference proteome</keyword>
<keyword evidence="10" id="KW-0436">Ligase</keyword>
<evidence type="ECO:0000313" key="10">
    <source>
        <dbReference type="EMBL" id="UGS38724.1"/>
    </source>
</evidence>
<dbReference type="GO" id="GO:0005829">
    <property type="term" value="C:cytosol"/>
    <property type="evidence" value="ECO:0007669"/>
    <property type="project" value="TreeGrafter"/>
</dbReference>
<dbReference type="PANTHER" id="PTHR43284:SF1">
    <property type="entry name" value="ASPARAGINE SYNTHETASE"/>
    <property type="match status" value="1"/>
</dbReference>
<dbReference type="InterPro" id="IPR001962">
    <property type="entry name" value="Asn_synthase"/>
</dbReference>
<dbReference type="InterPro" id="IPR006426">
    <property type="entry name" value="Asn_synth_AEB"/>
</dbReference>
<feature type="domain" description="Glutamine amidotransferase type-2" evidence="9">
    <location>
        <begin position="66"/>
        <end position="126"/>
    </location>
</feature>
<dbReference type="Gene3D" id="3.60.20.10">
    <property type="entry name" value="Glutamine Phosphoribosylpyrophosphate, subunit 1, domain 1"/>
    <property type="match status" value="1"/>
</dbReference>
<keyword evidence="6" id="KW-0028">Amino-acid biosynthesis</keyword>
<dbReference type="GO" id="GO:0005524">
    <property type="term" value="F:ATP binding"/>
    <property type="evidence" value="ECO:0007669"/>
    <property type="project" value="UniProtKB-KW"/>
</dbReference>
<dbReference type="EC" id="6.3.5.4" evidence="3"/>
<name>A0A9E6Y230_9ACTN</name>
<dbReference type="GO" id="GO:0004066">
    <property type="term" value="F:asparagine synthase (glutamine-hydrolyzing) activity"/>
    <property type="evidence" value="ECO:0007669"/>
    <property type="project" value="UniProtKB-EC"/>
</dbReference>
<proteinExistence type="inferred from homology"/>
<feature type="domain" description="Asparagine synthetase" evidence="8">
    <location>
        <begin position="205"/>
        <end position="587"/>
    </location>
</feature>
<keyword evidence="5" id="KW-0067">ATP-binding</keyword>
<dbReference type="Proteomes" id="UP001162834">
    <property type="component" value="Chromosome"/>
</dbReference>
<accession>A0A9E6Y230</accession>
<protein>
    <recommendedName>
        <fullName evidence="3">asparagine synthase (glutamine-hydrolyzing)</fullName>
        <ecNumber evidence="3">6.3.5.4</ecNumber>
    </recommendedName>
</protein>
<comment type="catalytic activity">
    <reaction evidence="7">
        <text>L-aspartate + L-glutamine + ATP + H2O = L-asparagine + L-glutamate + AMP + diphosphate + H(+)</text>
        <dbReference type="Rhea" id="RHEA:12228"/>
        <dbReference type="ChEBI" id="CHEBI:15377"/>
        <dbReference type="ChEBI" id="CHEBI:15378"/>
        <dbReference type="ChEBI" id="CHEBI:29985"/>
        <dbReference type="ChEBI" id="CHEBI:29991"/>
        <dbReference type="ChEBI" id="CHEBI:30616"/>
        <dbReference type="ChEBI" id="CHEBI:33019"/>
        <dbReference type="ChEBI" id="CHEBI:58048"/>
        <dbReference type="ChEBI" id="CHEBI:58359"/>
        <dbReference type="ChEBI" id="CHEBI:456215"/>
        <dbReference type="EC" id="6.3.5.4"/>
    </reaction>
</comment>
<dbReference type="InterPro" id="IPR017932">
    <property type="entry name" value="GATase_2_dom"/>
</dbReference>
<dbReference type="EMBL" id="CP087164">
    <property type="protein sequence ID" value="UGS38724.1"/>
    <property type="molecule type" value="Genomic_DNA"/>
</dbReference>
<dbReference type="SUPFAM" id="SSF52402">
    <property type="entry name" value="Adenine nucleotide alpha hydrolases-like"/>
    <property type="match status" value="1"/>
</dbReference>
<dbReference type="GO" id="GO:0006529">
    <property type="term" value="P:asparagine biosynthetic process"/>
    <property type="evidence" value="ECO:0007669"/>
    <property type="project" value="UniProtKB-KW"/>
</dbReference>
<evidence type="ECO:0000259" key="8">
    <source>
        <dbReference type="Pfam" id="PF00733"/>
    </source>
</evidence>
<dbReference type="InterPro" id="IPR014729">
    <property type="entry name" value="Rossmann-like_a/b/a_fold"/>
</dbReference>
<dbReference type="SUPFAM" id="SSF56235">
    <property type="entry name" value="N-terminal nucleophile aminohydrolases (Ntn hydrolases)"/>
    <property type="match status" value="1"/>
</dbReference>
<evidence type="ECO:0000256" key="4">
    <source>
        <dbReference type="ARBA" id="ARBA00022741"/>
    </source>
</evidence>
<evidence type="ECO:0000256" key="2">
    <source>
        <dbReference type="ARBA" id="ARBA00005752"/>
    </source>
</evidence>
<organism evidence="10 11">
    <name type="scientific">Capillimicrobium parvum</name>
    <dbReference type="NCBI Taxonomy" id="2884022"/>
    <lineage>
        <taxon>Bacteria</taxon>
        <taxon>Bacillati</taxon>
        <taxon>Actinomycetota</taxon>
        <taxon>Thermoleophilia</taxon>
        <taxon>Solirubrobacterales</taxon>
        <taxon>Capillimicrobiaceae</taxon>
        <taxon>Capillimicrobium</taxon>
    </lineage>
</organism>
<dbReference type="Pfam" id="PF13537">
    <property type="entry name" value="GATase_7"/>
    <property type="match status" value="1"/>
</dbReference>
<reference evidence="10" key="1">
    <citation type="journal article" date="2022" name="Int. J. Syst. Evol. Microbiol.">
        <title>Pseudomonas aegrilactucae sp. nov. and Pseudomonas morbosilactucae sp. nov., pathogens causing bacterial rot of lettuce in Japan.</title>
        <authorList>
            <person name="Sawada H."/>
            <person name="Fujikawa T."/>
            <person name="Satou M."/>
        </authorList>
    </citation>
    <scope>NUCLEOTIDE SEQUENCE</scope>
    <source>
        <strain evidence="10">0166_1</strain>
    </source>
</reference>
<sequence length="595" mass="66134">MSRIAGGPRVRAMLAESGPGEAWVEGELGWVGAGPANAHREDGLAVVVDGTVYAPAVRAGEPAAALVARLYREHGFAEALRRLNFDGAIALRDGDTLWLGRDRFGVRPLFHLADGSAFASRPRALLTLPGVPRAPRRSFVARFAASHYRTFDNDRTASPYEAIDQLPAGHLLRVAPGKPPLREAWWALEEAPDLDGAPDELAERYRELLLDAVGIRLAAAGRPAFTLSGGMDSSSVLASAVSLSGERQHAYSTVYAHAEYDESDEIRSMLDLAVAGWHQVPIGNRPDVVGLVEQMVAAHDEPVATATWLSHHVLCGVVAEAGFDTLFGGLGGDELNAGEYEYFFFNFADLRAAGREAQLREEVEAWVRHHDHPIFRKSRDAMEAGLARTVDLHTPGRILPDRARIERYDAALAPGFYDLRTFDPVMDRVFASYLRNRTYQDLFRETAPCCLRAEDRQTHAAGLRNCDPFFDHRLAELMFRVPGELKIHEGVTKQLLRRATRGLLPEETRTRIKKTGWNAPADNWFSGPGRDLLHDVVGSAAFDRGIYDLTEVRRLIDEHDEIVRSGRPAENHMMFLWQLVNLDVWLRWLDALPQP</sequence>
<keyword evidence="6" id="KW-0061">Asparagine biosynthesis</keyword>
<comment type="similarity">
    <text evidence="2">Belongs to the asparagine synthetase family.</text>
</comment>
<dbReference type="AlphaFoldDB" id="A0A9E6Y230"/>
<dbReference type="RefSeq" id="WP_259312740.1">
    <property type="nucleotide sequence ID" value="NZ_CP087164.1"/>
</dbReference>
<dbReference type="KEGG" id="sbae:DSM104329_05154"/>
<evidence type="ECO:0000256" key="5">
    <source>
        <dbReference type="ARBA" id="ARBA00022840"/>
    </source>
</evidence>
<keyword evidence="4" id="KW-0547">Nucleotide-binding</keyword>
<evidence type="ECO:0000259" key="9">
    <source>
        <dbReference type="Pfam" id="PF13537"/>
    </source>
</evidence>
<dbReference type="InterPro" id="IPR051786">
    <property type="entry name" value="ASN_synthetase/amidase"/>
</dbReference>